<dbReference type="AlphaFoldDB" id="A0A915DUA9"/>
<keyword evidence="1" id="KW-1185">Reference proteome</keyword>
<reference evidence="2" key="1">
    <citation type="submission" date="2022-11" db="UniProtKB">
        <authorList>
            <consortium name="WormBaseParasite"/>
        </authorList>
    </citation>
    <scope>IDENTIFICATION</scope>
</reference>
<dbReference type="WBParaSite" id="jg23025">
    <property type="protein sequence ID" value="jg23025"/>
    <property type="gene ID" value="jg23025"/>
</dbReference>
<accession>A0A915DUA9</accession>
<protein>
    <submittedName>
        <fullName evidence="2">Uncharacterized protein</fullName>
    </submittedName>
</protein>
<proteinExistence type="predicted"/>
<dbReference type="Proteomes" id="UP000887574">
    <property type="component" value="Unplaced"/>
</dbReference>
<evidence type="ECO:0000313" key="1">
    <source>
        <dbReference type="Proteomes" id="UP000887574"/>
    </source>
</evidence>
<name>A0A915DUA9_9BILA</name>
<sequence>MLGDLPGQENSRFKHTRFMYARKLPLDLNDELDEFVVTFSHLTHLWQGHKLDVFMMPWDRPRAAHFRRIFTNFAAGCSELGITTPERQDFPLQILFDYPDVKVTSFLKVDAFAPPNNLVSEAGAMLHYLHRPFYKCVWMTFTKAEINCFQANCCRVEKGNILKEVLKQ</sequence>
<organism evidence="1 2">
    <name type="scientific">Ditylenchus dipsaci</name>
    <dbReference type="NCBI Taxonomy" id="166011"/>
    <lineage>
        <taxon>Eukaryota</taxon>
        <taxon>Metazoa</taxon>
        <taxon>Ecdysozoa</taxon>
        <taxon>Nematoda</taxon>
        <taxon>Chromadorea</taxon>
        <taxon>Rhabditida</taxon>
        <taxon>Tylenchina</taxon>
        <taxon>Tylenchomorpha</taxon>
        <taxon>Sphaerularioidea</taxon>
        <taxon>Anguinidae</taxon>
        <taxon>Anguininae</taxon>
        <taxon>Ditylenchus</taxon>
    </lineage>
</organism>
<evidence type="ECO:0000313" key="2">
    <source>
        <dbReference type="WBParaSite" id="jg23025"/>
    </source>
</evidence>